<dbReference type="Gene3D" id="3.10.350.10">
    <property type="entry name" value="LysM domain"/>
    <property type="match status" value="1"/>
</dbReference>
<dbReference type="Pfam" id="PF01476">
    <property type="entry name" value="LysM"/>
    <property type="match status" value="1"/>
</dbReference>
<feature type="domain" description="LysM" evidence="3">
    <location>
        <begin position="65"/>
        <end position="109"/>
    </location>
</feature>
<evidence type="ECO:0000313" key="4">
    <source>
        <dbReference type="EMBL" id="GAC16782.1"/>
    </source>
</evidence>
<dbReference type="PANTHER" id="PTHR21666:SF263">
    <property type="entry name" value="MUREIN HYDROLASE ACTIVATOR NLPD"/>
    <property type="match status" value="1"/>
</dbReference>
<dbReference type="RefSeq" id="WP_008846584.1">
    <property type="nucleotide sequence ID" value="NZ_BAEN01000076.1"/>
</dbReference>
<dbReference type="PROSITE" id="PS51782">
    <property type="entry name" value="LYSM"/>
    <property type="match status" value="1"/>
</dbReference>
<dbReference type="Gene3D" id="2.70.70.10">
    <property type="entry name" value="Glucose Permease (Domain IIA)"/>
    <property type="match status" value="1"/>
</dbReference>
<evidence type="ECO:0000313" key="5">
    <source>
        <dbReference type="Proteomes" id="UP000006334"/>
    </source>
</evidence>
<protein>
    <submittedName>
        <fullName evidence="4">Lipoprotein NlpD</fullName>
    </submittedName>
</protein>
<dbReference type="SUPFAM" id="SSF51261">
    <property type="entry name" value="Duplicated hybrid motif"/>
    <property type="match status" value="1"/>
</dbReference>
<dbReference type="GO" id="GO:0009279">
    <property type="term" value="C:cell outer membrane"/>
    <property type="evidence" value="ECO:0007669"/>
    <property type="project" value="TreeGrafter"/>
</dbReference>
<dbReference type="InterPro" id="IPR018392">
    <property type="entry name" value="LysM"/>
</dbReference>
<dbReference type="Pfam" id="PF01551">
    <property type="entry name" value="Peptidase_M23"/>
    <property type="match status" value="1"/>
</dbReference>
<dbReference type="AlphaFoldDB" id="K6YF80"/>
<comment type="caution">
    <text evidence="4">The sequence shown here is derived from an EMBL/GenBank/DDBJ whole genome shotgun (WGS) entry which is preliminary data.</text>
</comment>
<dbReference type="OrthoDB" id="9795421at2"/>
<dbReference type="eggNOG" id="COG4942">
    <property type="taxonomic scope" value="Bacteria"/>
</dbReference>
<evidence type="ECO:0000256" key="2">
    <source>
        <dbReference type="SAM" id="MobiDB-lite"/>
    </source>
</evidence>
<dbReference type="InterPro" id="IPR011055">
    <property type="entry name" value="Dup_hybrid_motif"/>
</dbReference>
<dbReference type="PANTHER" id="PTHR21666">
    <property type="entry name" value="PEPTIDASE-RELATED"/>
    <property type="match status" value="1"/>
</dbReference>
<dbReference type="SMART" id="SM00257">
    <property type="entry name" value="LysM"/>
    <property type="match status" value="1"/>
</dbReference>
<evidence type="ECO:0000259" key="3">
    <source>
        <dbReference type="PROSITE" id="PS51782"/>
    </source>
</evidence>
<keyword evidence="4" id="KW-0449">Lipoprotein</keyword>
<proteinExistence type="inferred from homology"/>
<feature type="region of interest" description="Disordered" evidence="2">
    <location>
        <begin position="121"/>
        <end position="140"/>
    </location>
</feature>
<name>K6YF80_9ALTE</name>
<dbReference type="InterPro" id="IPR016047">
    <property type="entry name" value="M23ase_b-sheet_dom"/>
</dbReference>
<dbReference type="Proteomes" id="UP000006334">
    <property type="component" value="Unassembled WGS sequence"/>
</dbReference>
<dbReference type="InterPro" id="IPR036779">
    <property type="entry name" value="LysM_dom_sf"/>
</dbReference>
<evidence type="ECO:0000256" key="1">
    <source>
        <dbReference type="ARBA" id="ARBA00038420"/>
    </source>
</evidence>
<dbReference type="CDD" id="cd12797">
    <property type="entry name" value="M23_peptidase"/>
    <property type="match status" value="1"/>
</dbReference>
<gene>
    <name evidence="4" type="primary">nlpD</name>
    <name evidence="4" type="ORF">GLIP_4171</name>
</gene>
<dbReference type="InterPro" id="IPR050570">
    <property type="entry name" value="Cell_wall_metabolism_enzyme"/>
</dbReference>
<dbReference type="CDD" id="cd00118">
    <property type="entry name" value="LysM"/>
    <property type="match status" value="1"/>
</dbReference>
<accession>K6YF80</accession>
<dbReference type="EMBL" id="BAEN01000076">
    <property type="protein sequence ID" value="GAC16782.1"/>
    <property type="molecule type" value="Genomic_DNA"/>
</dbReference>
<reference evidence="4 5" key="1">
    <citation type="journal article" date="2017" name="Antonie Van Leeuwenhoek">
        <title>Rhizobium rhizosphaerae sp. nov., a novel species isolated from rice rhizosphere.</title>
        <authorList>
            <person name="Zhao J.J."/>
            <person name="Zhang J."/>
            <person name="Zhang R.J."/>
            <person name="Zhang C.W."/>
            <person name="Yin H.Q."/>
            <person name="Zhang X.X."/>
        </authorList>
    </citation>
    <scope>NUCLEOTIDE SEQUENCE [LARGE SCALE GENOMIC DNA]</scope>
    <source>
        <strain evidence="4 5">E3</strain>
    </source>
</reference>
<sequence length="290" mass="32182">MKLPAALWTPFSELESHAAVRLIVIIIIASHALSACTSRSAPAPVVELYQGKDFRDFEKDSFAGDKYIVQKGDTLFSIAWLSGNDYRDIAALNNIRQPYAIFPGQELVLDALIEQPNKRVINSPGQTTKTKTNRTVDRSQKQAYGKSNKVVNTGDKRSETIEFPSRIEKWTWPAKGKLTTRFSLSEQGSKGVEIQGTKGNPIVAAADGKVVYTGNALRGYGQLIIIKHSESFLSAYAHNDAVFVKEQQWIKAGQKIASMGSTGTDKVKLRFEVRYRGKSVDPLKYLPSRK</sequence>
<dbReference type="STRING" id="1127673.GLIP_4171"/>
<organism evidence="4 5">
    <name type="scientific">Aliiglaciecola lipolytica E3</name>
    <dbReference type="NCBI Taxonomy" id="1127673"/>
    <lineage>
        <taxon>Bacteria</taxon>
        <taxon>Pseudomonadati</taxon>
        <taxon>Pseudomonadota</taxon>
        <taxon>Gammaproteobacteria</taxon>
        <taxon>Alteromonadales</taxon>
        <taxon>Alteromonadaceae</taxon>
        <taxon>Aliiglaciecola</taxon>
    </lineage>
</organism>
<keyword evidence="5" id="KW-1185">Reference proteome</keyword>
<dbReference type="GO" id="GO:0032153">
    <property type="term" value="C:cell division site"/>
    <property type="evidence" value="ECO:0007669"/>
    <property type="project" value="TreeGrafter"/>
</dbReference>
<comment type="similarity">
    <text evidence="1">Belongs to the E.coli NlpD/Haemophilus LppB family.</text>
</comment>
<dbReference type="GO" id="GO:0004222">
    <property type="term" value="F:metalloendopeptidase activity"/>
    <property type="evidence" value="ECO:0007669"/>
    <property type="project" value="TreeGrafter"/>
</dbReference>